<dbReference type="STRING" id="2015173.A0A026WFM1"/>
<dbReference type="Proteomes" id="UP000053097">
    <property type="component" value="Unassembled WGS sequence"/>
</dbReference>
<accession>A0A026WFM1</accession>
<name>A0A026WFM1_OOCBI</name>
<feature type="non-terminal residue" evidence="1">
    <location>
        <position position="1"/>
    </location>
</feature>
<reference evidence="1 2" key="1">
    <citation type="journal article" date="2014" name="Curr. Biol.">
        <title>The genome of the clonal raider ant Cerapachys biroi.</title>
        <authorList>
            <person name="Oxley P.R."/>
            <person name="Ji L."/>
            <person name="Fetter-Pruneda I."/>
            <person name="McKenzie S.K."/>
            <person name="Li C."/>
            <person name="Hu H."/>
            <person name="Zhang G."/>
            <person name="Kronauer D.J."/>
        </authorList>
    </citation>
    <scope>NUCLEOTIDE SEQUENCE [LARGE SCALE GENOMIC DNA]</scope>
</reference>
<proteinExistence type="predicted"/>
<dbReference type="AlphaFoldDB" id="A0A026WFM1"/>
<organism evidence="1 2">
    <name type="scientific">Ooceraea biroi</name>
    <name type="common">Clonal raider ant</name>
    <name type="synonym">Cerapachys biroi</name>
    <dbReference type="NCBI Taxonomy" id="2015173"/>
    <lineage>
        <taxon>Eukaryota</taxon>
        <taxon>Metazoa</taxon>
        <taxon>Ecdysozoa</taxon>
        <taxon>Arthropoda</taxon>
        <taxon>Hexapoda</taxon>
        <taxon>Insecta</taxon>
        <taxon>Pterygota</taxon>
        <taxon>Neoptera</taxon>
        <taxon>Endopterygota</taxon>
        <taxon>Hymenoptera</taxon>
        <taxon>Apocrita</taxon>
        <taxon>Aculeata</taxon>
        <taxon>Formicoidea</taxon>
        <taxon>Formicidae</taxon>
        <taxon>Dorylinae</taxon>
        <taxon>Ooceraea</taxon>
    </lineage>
</organism>
<gene>
    <name evidence="1" type="ORF">X777_05834</name>
</gene>
<evidence type="ECO:0000313" key="1">
    <source>
        <dbReference type="EMBL" id="EZA54476.1"/>
    </source>
</evidence>
<evidence type="ECO:0000313" key="2">
    <source>
        <dbReference type="Proteomes" id="UP000053097"/>
    </source>
</evidence>
<dbReference type="EMBL" id="KK107248">
    <property type="protein sequence ID" value="EZA54476.1"/>
    <property type="molecule type" value="Genomic_DNA"/>
</dbReference>
<sequence length="162" mass="18349">AIRNRITHVVLNELMSYIKPKYPEVPRDACSLLGTMRKVNAEDIEPGRYYHFGINHCVEKLAKTSQYLLKNLQVIEIAINIDGLPLSKSSGSQVYPILCSLFNNYNDVGIIGIYYGYEKPRDANKSLQSFVKEAQHLITHGITVNGMIYPFKIKVFICDIPA</sequence>
<keyword evidence="2" id="KW-1185">Reference proteome</keyword>
<dbReference type="PANTHER" id="PTHR33053">
    <property type="entry name" value="PROTEIN, PUTATIVE-RELATED"/>
    <property type="match status" value="1"/>
</dbReference>
<protein>
    <submittedName>
        <fullName evidence="1">Uncharacterized protein</fullName>
    </submittedName>
</protein>
<dbReference type="OMA" id="MWAITHR"/>